<dbReference type="InterPro" id="IPR027917">
    <property type="entry name" value="MITRAC7/Phoenixin"/>
</dbReference>
<keyword evidence="1" id="KW-0472">Membrane</keyword>
<keyword evidence="1" id="KW-0812">Transmembrane</keyword>
<protein>
    <submittedName>
        <fullName evidence="2">Putative secreted protein</fullName>
    </submittedName>
</protein>
<evidence type="ECO:0000256" key="1">
    <source>
        <dbReference type="SAM" id="Phobius"/>
    </source>
</evidence>
<dbReference type="PANTHER" id="PTHR34923">
    <property type="entry name" value="SMALL INTEGRAL MEMBRANE PROTEIN 20"/>
    <property type="match status" value="1"/>
</dbReference>
<evidence type="ECO:0000313" key="2">
    <source>
        <dbReference type="EMBL" id="MBY08896.1"/>
    </source>
</evidence>
<sequence>MKPPLKGWRYAAFIGGFVSLIGIAVYPVVIYPLLHANEYKEIQKLTRRGIDQESVQPGGMKIWSDPFGRK</sequence>
<name>A0A2R5LHA0_9ACAR</name>
<dbReference type="AlphaFoldDB" id="A0A2R5LHA0"/>
<reference evidence="2" key="1">
    <citation type="submission" date="2018-03" db="EMBL/GenBank/DDBJ databases">
        <title>The relapsing fever spirochete Borrelia turicatae persists in the highly oxidative environment of its soft-bodied tick vector.</title>
        <authorList>
            <person name="Bourret T.J."/>
            <person name="Boyle W.K."/>
            <person name="Valenzuela J.G."/>
            <person name="Oliveira F."/>
            <person name="Lopez J.E."/>
        </authorList>
    </citation>
    <scope>NUCLEOTIDE SEQUENCE</scope>
    <source>
        <strain evidence="2">Kansas strain/isolate</strain>
        <tissue evidence="2">Salivary glands</tissue>
    </source>
</reference>
<dbReference type="Pfam" id="PF15061">
    <property type="entry name" value="MITRAC7_Phoenixin"/>
    <property type="match status" value="1"/>
</dbReference>
<accession>A0A2R5LHA0</accession>
<feature type="transmembrane region" description="Helical" evidence="1">
    <location>
        <begin position="12"/>
        <end position="34"/>
    </location>
</feature>
<proteinExistence type="predicted"/>
<organism evidence="2">
    <name type="scientific">Ornithodoros turicata</name>
    <dbReference type="NCBI Taxonomy" id="34597"/>
    <lineage>
        <taxon>Eukaryota</taxon>
        <taxon>Metazoa</taxon>
        <taxon>Ecdysozoa</taxon>
        <taxon>Arthropoda</taxon>
        <taxon>Chelicerata</taxon>
        <taxon>Arachnida</taxon>
        <taxon>Acari</taxon>
        <taxon>Parasitiformes</taxon>
        <taxon>Ixodida</taxon>
        <taxon>Ixodoidea</taxon>
        <taxon>Argasidae</taxon>
        <taxon>Ornithodorinae</taxon>
        <taxon>Ornithodoros</taxon>
    </lineage>
</organism>
<dbReference type="EMBL" id="GGLE01004770">
    <property type="protein sequence ID" value="MBY08896.1"/>
    <property type="molecule type" value="Transcribed_RNA"/>
</dbReference>
<dbReference type="GO" id="GO:0033617">
    <property type="term" value="P:mitochondrial respiratory chain complex IV assembly"/>
    <property type="evidence" value="ECO:0007669"/>
    <property type="project" value="InterPro"/>
</dbReference>
<dbReference type="PANTHER" id="PTHR34923:SF1">
    <property type="entry name" value="SMALL INTEGRAL MEMBRANE PROTEIN 20"/>
    <property type="match status" value="1"/>
</dbReference>
<keyword evidence="1" id="KW-1133">Transmembrane helix</keyword>
<dbReference type="GO" id="GO:0005743">
    <property type="term" value="C:mitochondrial inner membrane"/>
    <property type="evidence" value="ECO:0007669"/>
    <property type="project" value="TreeGrafter"/>
</dbReference>